<evidence type="ECO:0000259" key="3">
    <source>
        <dbReference type="SMART" id="SM00967"/>
    </source>
</evidence>
<dbReference type="InterPro" id="IPR029026">
    <property type="entry name" value="tRNA_m1G_MTases_N"/>
</dbReference>
<dbReference type="SUPFAM" id="SSF55315">
    <property type="entry name" value="L30e-like"/>
    <property type="match status" value="1"/>
</dbReference>
<dbReference type="Gene3D" id="3.40.1280.10">
    <property type="match status" value="1"/>
</dbReference>
<accession>A0A972VZI8</accession>
<dbReference type="SUPFAM" id="SSF75217">
    <property type="entry name" value="alpha/beta knot"/>
    <property type="match status" value="1"/>
</dbReference>
<feature type="domain" description="RNA 2-O ribose methyltransferase substrate binding" evidence="3">
    <location>
        <begin position="21"/>
        <end position="99"/>
    </location>
</feature>
<dbReference type="CDD" id="cd18103">
    <property type="entry name" value="SpoU-like_RlmB"/>
    <property type="match status" value="1"/>
</dbReference>
<evidence type="ECO:0000313" key="5">
    <source>
        <dbReference type="Proteomes" id="UP000754644"/>
    </source>
</evidence>
<proteinExistence type="predicted"/>
<dbReference type="InterPro" id="IPR001537">
    <property type="entry name" value="SpoU_MeTrfase"/>
</dbReference>
<protein>
    <submittedName>
        <fullName evidence="4">RNA methyltransferase</fullName>
    </submittedName>
</protein>
<reference evidence="4" key="1">
    <citation type="submission" date="2020-05" db="EMBL/GenBank/DDBJ databases">
        <title>Sulfur intermediates as new biogeochemical hubs in an aquatic model microbial ecosystem.</title>
        <authorList>
            <person name="Vigneron A."/>
        </authorList>
    </citation>
    <scope>NUCLEOTIDE SEQUENCE</scope>
    <source>
        <strain evidence="4">Bin.250</strain>
    </source>
</reference>
<dbReference type="GO" id="GO:0032259">
    <property type="term" value="P:methylation"/>
    <property type="evidence" value="ECO:0007669"/>
    <property type="project" value="UniProtKB-KW"/>
</dbReference>
<dbReference type="PANTHER" id="PTHR46429:SF1">
    <property type="entry name" value="23S RRNA (GUANOSINE-2'-O-)-METHYLTRANSFERASE RLMB"/>
    <property type="match status" value="1"/>
</dbReference>
<dbReference type="Proteomes" id="UP000754644">
    <property type="component" value="Unassembled WGS sequence"/>
</dbReference>
<dbReference type="Pfam" id="PF08032">
    <property type="entry name" value="SpoU_sub_bind"/>
    <property type="match status" value="1"/>
</dbReference>
<sequence>MSEPEKERYTQRKSFFDSLLTIYGRKPVYEALTTAGTTPFRLHLAQTNKPTGIIADIIALAEAKNVEVCYHSREALARISRNGRQDQGVAIDIEAPGYQPLANLCQFSQDHPDTNLNLIALDRVTNPQNLGLIIRVVGASPCAGLLLPQKGCARIDPLVIKASAGTVLKVPIYYCDELGPALEQLKTNHFSILGLAAGGSRSIQDIPVTGKQVFILGNETDGLSPEISAICDELVGIPLNHGVESLNVSTAASIVAFRTIFHG</sequence>
<evidence type="ECO:0000313" key="4">
    <source>
        <dbReference type="EMBL" id="NQV66351.1"/>
    </source>
</evidence>
<name>A0A972VZI8_9GAMM</name>
<evidence type="ECO:0000256" key="1">
    <source>
        <dbReference type="ARBA" id="ARBA00022603"/>
    </source>
</evidence>
<dbReference type="InterPro" id="IPR029028">
    <property type="entry name" value="Alpha/beta_knot_MTases"/>
</dbReference>
<keyword evidence="2" id="KW-0808">Transferase</keyword>
<comment type="caution">
    <text evidence="4">The sequence shown here is derived from an EMBL/GenBank/DDBJ whole genome shotgun (WGS) entry which is preliminary data.</text>
</comment>
<evidence type="ECO:0000256" key="2">
    <source>
        <dbReference type="ARBA" id="ARBA00022679"/>
    </source>
</evidence>
<keyword evidence="1 4" id="KW-0489">Methyltransferase</keyword>
<dbReference type="GO" id="GO:0005829">
    <property type="term" value="C:cytosol"/>
    <property type="evidence" value="ECO:0007669"/>
    <property type="project" value="TreeGrafter"/>
</dbReference>
<dbReference type="InterPro" id="IPR013123">
    <property type="entry name" value="SpoU_subst-bd"/>
</dbReference>
<dbReference type="AlphaFoldDB" id="A0A972VZI8"/>
<dbReference type="PANTHER" id="PTHR46429">
    <property type="entry name" value="23S RRNA (GUANOSINE-2'-O-)-METHYLTRANSFERASE RLMB"/>
    <property type="match status" value="1"/>
</dbReference>
<dbReference type="InterPro" id="IPR004441">
    <property type="entry name" value="rRNA_MeTrfase_TrmH"/>
</dbReference>
<dbReference type="GO" id="GO:0006396">
    <property type="term" value="P:RNA processing"/>
    <property type="evidence" value="ECO:0007669"/>
    <property type="project" value="InterPro"/>
</dbReference>
<dbReference type="InterPro" id="IPR029064">
    <property type="entry name" value="Ribosomal_eL30-like_sf"/>
</dbReference>
<gene>
    <name evidence="4" type="ORF">HQ497_13400</name>
</gene>
<dbReference type="GO" id="GO:0008173">
    <property type="term" value="F:RNA methyltransferase activity"/>
    <property type="evidence" value="ECO:0007669"/>
    <property type="project" value="InterPro"/>
</dbReference>
<dbReference type="GO" id="GO:0003723">
    <property type="term" value="F:RNA binding"/>
    <property type="evidence" value="ECO:0007669"/>
    <property type="project" value="InterPro"/>
</dbReference>
<dbReference type="SMART" id="SM00967">
    <property type="entry name" value="SpoU_sub_bind"/>
    <property type="match status" value="1"/>
</dbReference>
<dbReference type="Pfam" id="PF00588">
    <property type="entry name" value="SpoU_methylase"/>
    <property type="match status" value="1"/>
</dbReference>
<dbReference type="EMBL" id="JABMOJ010000503">
    <property type="protein sequence ID" value="NQV66351.1"/>
    <property type="molecule type" value="Genomic_DNA"/>
</dbReference>
<organism evidence="4 5">
    <name type="scientific">SAR86 cluster bacterium</name>
    <dbReference type="NCBI Taxonomy" id="2030880"/>
    <lineage>
        <taxon>Bacteria</taxon>
        <taxon>Pseudomonadati</taxon>
        <taxon>Pseudomonadota</taxon>
        <taxon>Gammaproteobacteria</taxon>
        <taxon>SAR86 cluster</taxon>
    </lineage>
</organism>
<dbReference type="Gene3D" id="3.30.1330.30">
    <property type="match status" value="1"/>
</dbReference>